<gene>
    <name evidence="2" type="ORF">TeGR_g1472</name>
</gene>
<sequence>MNSELRPPSIMILGMSILQVLAIVASCCNCWKRKTHDTFPDALANVPYNPYKKNVDVAGILEQKIHRPKHEEPGIEFIED</sequence>
<dbReference type="PROSITE" id="PS51257">
    <property type="entry name" value="PROKAR_LIPOPROTEIN"/>
    <property type="match status" value="1"/>
</dbReference>
<name>A0ABQ6N044_9STRA</name>
<dbReference type="Proteomes" id="UP001165060">
    <property type="component" value="Unassembled WGS sequence"/>
</dbReference>
<keyword evidence="1" id="KW-0732">Signal</keyword>
<accession>A0ABQ6N044</accession>
<proteinExistence type="predicted"/>
<organism evidence="2 3">
    <name type="scientific">Tetraparma gracilis</name>
    <dbReference type="NCBI Taxonomy" id="2962635"/>
    <lineage>
        <taxon>Eukaryota</taxon>
        <taxon>Sar</taxon>
        <taxon>Stramenopiles</taxon>
        <taxon>Ochrophyta</taxon>
        <taxon>Bolidophyceae</taxon>
        <taxon>Parmales</taxon>
        <taxon>Triparmaceae</taxon>
        <taxon>Tetraparma</taxon>
    </lineage>
</organism>
<evidence type="ECO:0000256" key="1">
    <source>
        <dbReference type="SAM" id="SignalP"/>
    </source>
</evidence>
<comment type="caution">
    <text evidence="2">The sequence shown here is derived from an EMBL/GenBank/DDBJ whole genome shotgun (WGS) entry which is preliminary data.</text>
</comment>
<evidence type="ECO:0000313" key="2">
    <source>
        <dbReference type="EMBL" id="GMI37384.1"/>
    </source>
</evidence>
<feature type="chain" id="PRO_5045316445" evidence="1">
    <location>
        <begin position="23"/>
        <end position="80"/>
    </location>
</feature>
<evidence type="ECO:0000313" key="3">
    <source>
        <dbReference type="Proteomes" id="UP001165060"/>
    </source>
</evidence>
<feature type="signal peptide" evidence="1">
    <location>
        <begin position="1"/>
        <end position="22"/>
    </location>
</feature>
<reference evidence="2 3" key="1">
    <citation type="journal article" date="2023" name="Commun. Biol.">
        <title>Genome analysis of Parmales, the sister group of diatoms, reveals the evolutionary specialization of diatoms from phago-mixotrophs to photoautotrophs.</title>
        <authorList>
            <person name="Ban H."/>
            <person name="Sato S."/>
            <person name="Yoshikawa S."/>
            <person name="Yamada K."/>
            <person name="Nakamura Y."/>
            <person name="Ichinomiya M."/>
            <person name="Sato N."/>
            <person name="Blanc-Mathieu R."/>
            <person name="Endo H."/>
            <person name="Kuwata A."/>
            <person name="Ogata H."/>
        </authorList>
    </citation>
    <scope>NUCLEOTIDE SEQUENCE [LARGE SCALE GENOMIC DNA]</scope>
</reference>
<keyword evidence="3" id="KW-1185">Reference proteome</keyword>
<protein>
    <submittedName>
        <fullName evidence="2">Uncharacterized protein</fullName>
    </submittedName>
</protein>
<dbReference type="EMBL" id="BRYB01003475">
    <property type="protein sequence ID" value="GMI37384.1"/>
    <property type="molecule type" value="Genomic_DNA"/>
</dbReference>